<dbReference type="InterPro" id="IPR043733">
    <property type="entry name" value="DUF5677"/>
</dbReference>
<sequence>MLRISVPHPDPVNGRGGCVELMLARHTESLDIACTLATMGEGFIAGLDIHENDPNRLIPACLLIRQISGLRSLCLLAVNGFYTEAIGHQRTLMEALARITALAGKPDLLHDYLAQDVLNTNKLLEDILSFRSDWGPDIPREPPDEELRERIAAGHVWLEGFRNTHGRRARDIKTFDWAQTGGVAHLLFGRFVIASEALHFSPKSLDHLLVTDGDRLEAVRIGPEDEDLDHLILSSCKYVFVGIQTLANILAVTVPDDIDVLYRHFEALYERRADEAARATPNGLPTAVSAHLWAPLSTMCRHPAFPDLPSQR</sequence>
<dbReference type="EMBL" id="JARXRO010000020">
    <property type="protein sequence ID" value="MDH5835314.1"/>
    <property type="molecule type" value="Genomic_DNA"/>
</dbReference>
<evidence type="ECO:0000313" key="2">
    <source>
        <dbReference type="Proteomes" id="UP001156873"/>
    </source>
</evidence>
<name>A0ABT6JX87_9GAMM</name>
<gene>
    <name evidence="1" type="ORF">QFW81_15475</name>
</gene>
<organism evidence="1 2">
    <name type="scientific">Luteimonas kalidii</name>
    <dbReference type="NCBI Taxonomy" id="3042025"/>
    <lineage>
        <taxon>Bacteria</taxon>
        <taxon>Pseudomonadati</taxon>
        <taxon>Pseudomonadota</taxon>
        <taxon>Gammaproteobacteria</taxon>
        <taxon>Lysobacterales</taxon>
        <taxon>Lysobacteraceae</taxon>
        <taxon>Luteimonas</taxon>
    </lineage>
</organism>
<protein>
    <submittedName>
        <fullName evidence="1">DUF5677 domain-containing protein</fullName>
    </submittedName>
</protein>
<dbReference type="RefSeq" id="WP_280580043.1">
    <property type="nucleotide sequence ID" value="NZ_JARXRO010000020.1"/>
</dbReference>
<reference evidence="1 2" key="1">
    <citation type="submission" date="2023-04" db="EMBL/GenBank/DDBJ databases">
        <title>Luteimonas sp. M1R5S59.</title>
        <authorList>
            <person name="Sun J.-Q."/>
        </authorList>
    </citation>
    <scope>NUCLEOTIDE SEQUENCE [LARGE SCALE GENOMIC DNA]</scope>
    <source>
        <strain evidence="1 2">M1R5S59</strain>
    </source>
</reference>
<comment type="caution">
    <text evidence="1">The sequence shown here is derived from an EMBL/GenBank/DDBJ whole genome shotgun (WGS) entry which is preliminary data.</text>
</comment>
<dbReference type="Pfam" id="PF18928">
    <property type="entry name" value="DUF5677"/>
    <property type="match status" value="1"/>
</dbReference>
<evidence type="ECO:0000313" key="1">
    <source>
        <dbReference type="EMBL" id="MDH5835314.1"/>
    </source>
</evidence>
<proteinExistence type="predicted"/>
<keyword evidence="2" id="KW-1185">Reference proteome</keyword>
<dbReference type="Proteomes" id="UP001156873">
    <property type="component" value="Unassembled WGS sequence"/>
</dbReference>
<accession>A0ABT6JX87</accession>